<comment type="caution">
    <text evidence="2">The sequence shown here is derived from an EMBL/GenBank/DDBJ whole genome shotgun (WGS) entry which is preliminary data.</text>
</comment>
<organism evidence="2 3">
    <name type="scientific">Cyphellophora attinorum</name>
    <dbReference type="NCBI Taxonomy" id="1664694"/>
    <lineage>
        <taxon>Eukaryota</taxon>
        <taxon>Fungi</taxon>
        <taxon>Dikarya</taxon>
        <taxon>Ascomycota</taxon>
        <taxon>Pezizomycotina</taxon>
        <taxon>Eurotiomycetes</taxon>
        <taxon>Chaetothyriomycetidae</taxon>
        <taxon>Chaetothyriales</taxon>
        <taxon>Cyphellophoraceae</taxon>
        <taxon>Cyphellophora</taxon>
    </lineage>
</organism>
<sequence>MGFWPFGATKRNRKRASDDQTASTTLLEKSDPTRMARNAGPAIEQGNPQTASAESRQQNEERTRKLSKPRPPSQKNSAYNLPRSATAPSGLMNQNMSQTSIGPENFTAVPPVPTLYARRQGSNPSILRKKSSKRKADDHARERELKAMTEPMPIPKPRRPATYSGSGPLQREIVHIGGDGRRPPSQVSLPIPENISEVDDVMYQNSFKIGIFAALSPRPTVKYDGRSRGSLGKHPARLDPVQQSIEEEEDLSSSKRRIDDLADSLDSAALRELLERDQKRRLKKRETDKQKLHRKLQKRADKEQEERTRRARAEEFARTSSANLTEQQHDASQGTEAATPDVPDDDPFSDPQPVGVAHTTAIRNPFEDEKDVDLMQESSDREEDAPPPVPVQSPRRKAATVQSGQALNPSQGAISPPSSPVEPSVGDGNMSQLSFKKEAVPAEVTAGLERDRRAILKHKRESFARKAPPPQLNTSQRTFRRTGSATPQRTMSKFREDLPELPLSPPDSRMQSPEAQPAQPIDIAAKPLNHARSAQLDGRSLATSSSIPTLDRGRDHSRVHSLLSGDSEAPVHALSQSLASVDSEASWLSGKPVKRLSGPLSPRNLESAQNPDEMEEVLAKDEYLNRLSPEPDGRRQSAISSGRRPSSTLLDLKAEQQPTSTSSNTAEAAAAGETWHAGVARQPTVVKAASRAKSREGLLKDFQTADMDAISSDEDDDGQASSKSEEEVQLMRARSIDYGSRKGHARHISAGSAKMFDVRRGSAQFATTPPLSPAMRSSNALAGQETSTKEE</sequence>
<feature type="compositionally biased region" description="Basic and acidic residues" evidence="1">
    <location>
        <begin position="617"/>
        <end position="635"/>
    </location>
</feature>
<dbReference type="GeneID" id="28733097"/>
<feature type="compositionally biased region" description="Basic and acidic residues" evidence="1">
    <location>
        <begin position="134"/>
        <end position="147"/>
    </location>
</feature>
<evidence type="ECO:0000313" key="2">
    <source>
        <dbReference type="EMBL" id="KPI35131.1"/>
    </source>
</evidence>
<dbReference type="VEuPathDB" id="FungiDB:AB675_1336"/>
<gene>
    <name evidence="2" type="ORF">AB675_1336</name>
</gene>
<dbReference type="OrthoDB" id="4152802at2759"/>
<dbReference type="RefSeq" id="XP_017995094.1">
    <property type="nucleotide sequence ID" value="XM_018141217.1"/>
</dbReference>
<feature type="compositionally biased region" description="Polar residues" evidence="1">
    <location>
        <begin position="472"/>
        <end position="491"/>
    </location>
</feature>
<dbReference type="STRING" id="1664694.A0A0N0NHW0"/>
<feature type="compositionally biased region" description="Low complexity" evidence="1">
    <location>
        <begin position="659"/>
        <end position="671"/>
    </location>
</feature>
<name>A0A0N0NHW0_9EURO</name>
<dbReference type="AlphaFoldDB" id="A0A0N0NHW0"/>
<feature type="compositionally biased region" description="Polar residues" evidence="1">
    <location>
        <begin position="46"/>
        <end position="56"/>
    </location>
</feature>
<reference evidence="2 3" key="1">
    <citation type="submission" date="2015-06" db="EMBL/GenBank/DDBJ databases">
        <title>Draft genome of the ant-associated black yeast Phialophora attae CBS 131958.</title>
        <authorList>
            <person name="Moreno L.F."/>
            <person name="Stielow B.J."/>
            <person name="de Hoog S."/>
            <person name="Vicente V.A."/>
            <person name="Weiss V.A."/>
            <person name="de Vries M."/>
            <person name="Cruz L.M."/>
            <person name="Souza E.M."/>
        </authorList>
    </citation>
    <scope>NUCLEOTIDE SEQUENCE [LARGE SCALE GENOMIC DNA]</scope>
    <source>
        <strain evidence="2 3">CBS 131958</strain>
    </source>
</reference>
<feature type="region of interest" description="Disordered" evidence="1">
    <location>
        <begin position="1"/>
        <end position="168"/>
    </location>
</feature>
<feature type="compositionally biased region" description="Basic and acidic residues" evidence="1">
    <location>
        <begin position="298"/>
        <end position="317"/>
    </location>
</feature>
<evidence type="ECO:0000313" key="3">
    <source>
        <dbReference type="Proteomes" id="UP000038010"/>
    </source>
</evidence>
<accession>A0A0N0NHW0</accession>
<feature type="region of interest" description="Disordered" evidence="1">
    <location>
        <begin position="224"/>
        <end position="258"/>
    </location>
</feature>
<feature type="region of interest" description="Disordered" evidence="1">
    <location>
        <begin position="276"/>
        <end position="747"/>
    </location>
</feature>
<feature type="region of interest" description="Disordered" evidence="1">
    <location>
        <begin position="764"/>
        <end position="791"/>
    </location>
</feature>
<feature type="compositionally biased region" description="Polar residues" evidence="1">
    <location>
        <begin position="91"/>
        <end position="102"/>
    </location>
</feature>
<evidence type="ECO:0000256" key="1">
    <source>
        <dbReference type="SAM" id="MobiDB-lite"/>
    </source>
</evidence>
<feature type="compositionally biased region" description="Polar residues" evidence="1">
    <location>
        <begin position="400"/>
        <end position="413"/>
    </location>
</feature>
<dbReference type="Proteomes" id="UP000038010">
    <property type="component" value="Unassembled WGS sequence"/>
</dbReference>
<protein>
    <submittedName>
        <fullName evidence="2">Uncharacterized protein</fullName>
    </submittedName>
</protein>
<proteinExistence type="predicted"/>
<feature type="compositionally biased region" description="Polar residues" evidence="1">
    <location>
        <begin position="323"/>
        <end position="336"/>
    </location>
</feature>
<keyword evidence="3" id="KW-1185">Reference proteome</keyword>
<dbReference type="EMBL" id="LFJN01000044">
    <property type="protein sequence ID" value="KPI35131.1"/>
    <property type="molecule type" value="Genomic_DNA"/>
</dbReference>
<feature type="compositionally biased region" description="Polar residues" evidence="1">
    <location>
        <begin position="637"/>
        <end position="649"/>
    </location>
</feature>